<feature type="region of interest" description="Disordered" evidence="1">
    <location>
        <begin position="346"/>
        <end position="365"/>
    </location>
</feature>
<feature type="region of interest" description="Disordered" evidence="1">
    <location>
        <begin position="196"/>
        <end position="239"/>
    </location>
</feature>
<dbReference type="Proteomes" id="UP000601435">
    <property type="component" value="Unassembled WGS sequence"/>
</dbReference>
<feature type="compositionally biased region" description="Low complexity" evidence="1">
    <location>
        <begin position="346"/>
        <end position="357"/>
    </location>
</feature>
<evidence type="ECO:0000256" key="1">
    <source>
        <dbReference type="SAM" id="MobiDB-lite"/>
    </source>
</evidence>
<feature type="region of interest" description="Disordered" evidence="1">
    <location>
        <begin position="110"/>
        <end position="178"/>
    </location>
</feature>
<organism evidence="2 3">
    <name type="scientific">Symbiodinium necroappetens</name>
    <dbReference type="NCBI Taxonomy" id="1628268"/>
    <lineage>
        <taxon>Eukaryota</taxon>
        <taxon>Sar</taxon>
        <taxon>Alveolata</taxon>
        <taxon>Dinophyceae</taxon>
        <taxon>Suessiales</taxon>
        <taxon>Symbiodiniaceae</taxon>
        <taxon>Symbiodinium</taxon>
    </lineage>
</organism>
<evidence type="ECO:0000313" key="3">
    <source>
        <dbReference type="Proteomes" id="UP000601435"/>
    </source>
</evidence>
<gene>
    <name evidence="2" type="primary">HERC1</name>
    <name evidence="2" type="ORF">SNEC2469_LOCUS3858</name>
</gene>
<evidence type="ECO:0000313" key="2">
    <source>
        <dbReference type="EMBL" id="CAE7234822.1"/>
    </source>
</evidence>
<keyword evidence="3" id="KW-1185">Reference proteome</keyword>
<dbReference type="EMBL" id="CAJNJA010008287">
    <property type="protein sequence ID" value="CAE7234822.1"/>
    <property type="molecule type" value="Genomic_DNA"/>
</dbReference>
<dbReference type="AlphaFoldDB" id="A0A812KW76"/>
<proteinExistence type="predicted"/>
<name>A0A812KW76_9DINO</name>
<reference evidence="2" key="1">
    <citation type="submission" date="2021-02" db="EMBL/GenBank/DDBJ databases">
        <authorList>
            <person name="Dougan E. K."/>
            <person name="Rhodes N."/>
            <person name="Thang M."/>
            <person name="Chan C."/>
        </authorList>
    </citation>
    <scope>NUCLEOTIDE SEQUENCE</scope>
</reference>
<accession>A0A812KW76</accession>
<protein>
    <submittedName>
        <fullName evidence="2">HERC1 protein</fullName>
    </submittedName>
</protein>
<sequence>MKHFDSPVYGWLDRGELQRRSEKSRFATVTRYRDKHNKMKFKGRPELKMTQTYPTLFVKALLRLLPKAFAKRSQFTAEVDMQTPVVQMMLAAQWSSWEDAAVFALEGIDTEEAPPGSLSPVLHDSTGDETMLDSPAPTVKKGQAAPAAAEPPSKDLTPSRPSKAPEPEPTTPFVGKATPSMLEPELVDLASQTQNINEAPKHSPNKKLPMSPTPMKISKLAKPARNSPKTPKTKPALTDEHVMPSVPDLHDVNAPKPTLGKAQLSEQAIRMRSQRIFRPRANGTLKVSDEIWKEWSGRGTRRKMLEEIFLQVGYDPATFISEVEVIRAEMLEKEVPATTLSSLTGAAASSDSGLGRAVPPGSEANASRNARSFIYRWGLVWNVPISVFHYHDDGQDLEVPYISPLAYIKYLLERAPEVLFGGLGIVEGQKMLNSFWTSYGQTHKTHEVFREHAGCTSRVIPLCLHGDEGRGLKKTNTCIMMLEAIFGLSTAENIKCKRHYSTCRCCSEWGLDPEAPCNDEAEKDGAVPASAFQEINLQHHSFLTKLVLFALPRVFFKHKDLLELLIRQISSELRQLFYEGVYARGVYWFGTIIGLKGDLAWFAKIGKLTRCYKHLAPGAASCHVCGAGTSDQPFEDIRRNPSWRQSLFAERPWSSDDPPMFDQIPFDRNAPERILRRDYFHCSKIGTFRDFIGSSVLLIIKFGFFHDAAGPNNRPVLLERAFGHFRLFCSTQGKHPAMHSFTNDNFNCSSAKTFPWCKTKGSDTMLLIDWLQYLSRSCLARPTDNDYIVFLEQINRTARAGTSWAKCLYKHGMWLSRKCALALANEGYVFLKGYNSLANACLNSPVIQDLEFKGYGMKPKMHLLFHDIHEIWDWLSDPAITTIPNPLIFGCESNEDVIGKVSRIIRRVHQKQAARSALERCLMKSKALYTRFMKGLKLDVSRKRERDLSARRKEPKKFAKSMAMRKTSVCSGKGRAEG</sequence>
<dbReference type="OrthoDB" id="426454at2759"/>
<feature type="region of interest" description="Disordered" evidence="1">
    <location>
        <begin position="944"/>
        <end position="978"/>
    </location>
</feature>
<comment type="caution">
    <text evidence="2">The sequence shown here is derived from an EMBL/GenBank/DDBJ whole genome shotgun (WGS) entry which is preliminary data.</text>
</comment>